<feature type="transmembrane region" description="Helical" evidence="3">
    <location>
        <begin position="68"/>
        <end position="88"/>
    </location>
</feature>
<organism evidence="5 6">
    <name type="scientific">Exiguobacterium aurantiacum</name>
    <dbReference type="NCBI Taxonomy" id="33987"/>
    <lineage>
        <taxon>Bacteria</taxon>
        <taxon>Bacillati</taxon>
        <taxon>Bacillota</taxon>
        <taxon>Bacilli</taxon>
        <taxon>Bacillales</taxon>
        <taxon>Bacillales Family XII. Incertae Sedis</taxon>
        <taxon>Exiguobacterium</taxon>
    </lineage>
</organism>
<sequence length="353" mass="41037">MFMRNHWYDNIKGVLVLFVVFGHLLTDVRGAYDDLLPNWIYLFLYTFHMPLFIMLSGYFFRENRYLRVIQLFVVYVIWQVILGSWFAFTEGIPLLSIDNPGLNVLKPYWALWYLMAIIIWYVITPYVTQLKGYVLYALLFALLFGFQAESTGFFALRKVVMFYPFFLIGNWMSARNTLNFFELPKRAEQRNRYRIGGAAVFTTITLGLLASMSFQKEDAFYHVGNLFKFRFAYETAVPEAMWSGPFAFLIVYTVSLLMAISFALIIPGRELPVFTRAGKYSLYVYLVHVFLVVGWKAFVPAAFMPTSWLQLLVLFGVAFVIVLLIISPPAVRLLRPLVEIDVRRVQDDRATKA</sequence>
<feature type="transmembrane region" description="Helical" evidence="3">
    <location>
        <begin position="246"/>
        <end position="268"/>
    </location>
</feature>
<feature type="transmembrane region" description="Helical" evidence="3">
    <location>
        <begin position="308"/>
        <end position="326"/>
    </location>
</feature>
<evidence type="ECO:0000259" key="4">
    <source>
        <dbReference type="Pfam" id="PF01757"/>
    </source>
</evidence>
<reference evidence="5 6" key="1">
    <citation type="submission" date="2018-06" db="EMBL/GenBank/DDBJ databases">
        <authorList>
            <consortium name="Pathogen Informatics"/>
            <person name="Doyle S."/>
        </authorList>
    </citation>
    <scope>NUCLEOTIDE SEQUENCE [LARGE SCALE GENOMIC DNA]</scope>
    <source>
        <strain evidence="5 6">NCTC13163</strain>
    </source>
</reference>
<accession>A0A377FRM9</accession>
<feature type="transmembrane region" description="Helical" evidence="3">
    <location>
        <begin position="280"/>
        <end position="302"/>
    </location>
</feature>
<name>A0A377FRM9_9BACL</name>
<feature type="transmembrane region" description="Helical" evidence="3">
    <location>
        <begin position="193"/>
        <end position="214"/>
    </location>
</feature>
<feature type="transmembrane region" description="Helical" evidence="3">
    <location>
        <begin position="162"/>
        <end position="181"/>
    </location>
</feature>
<dbReference type="PANTHER" id="PTHR37312">
    <property type="entry name" value="MEMBRANE-BOUND ACYLTRANSFERASE YKRP-RELATED"/>
    <property type="match status" value="1"/>
</dbReference>
<comment type="similarity">
    <text evidence="2">Belongs to the acyltransferase 3 family.</text>
</comment>
<evidence type="ECO:0000256" key="2">
    <source>
        <dbReference type="ARBA" id="ARBA00007400"/>
    </source>
</evidence>
<evidence type="ECO:0000313" key="6">
    <source>
        <dbReference type="Proteomes" id="UP000254060"/>
    </source>
</evidence>
<dbReference type="GO" id="GO:0016747">
    <property type="term" value="F:acyltransferase activity, transferring groups other than amino-acyl groups"/>
    <property type="evidence" value="ECO:0007669"/>
    <property type="project" value="InterPro"/>
</dbReference>
<dbReference type="EMBL" id="UGGP01000001">
    <property type="protein sequence ID" value="STO07469.1"/>
    <property type="molecule type" value="Genomic_DNA"/>
</dbReference>
<evidence type="ECO:0000256" key="3">
    <source>
        <dbReference type="SAM" id="Phobius"/>
    </source>
</evidence>
<protein>
    <submittedName>
        <fullName evidence="5">Inner membrane protein YcfT</fullName>
    </submittedName>
</protein>
<keyword evidence="3" id="KW-0812">Transmembrane</keyword>
<proteinExistence type="inferred from homology"/>
<dbReference type="AlphaFoldDB" id="A0A377FRM9"/>
<feature type="domain" description="Acyltransferase 3" evidence="4">
    <location>
        <begin position="5"/>
        <end position="325"/>
    </location>
</feature>
<feature type="transmembrane region" description="Helical" evidence="3">
    <location>
        <begin position="108"/>
        <end position="127"/>
    </location>
</feature>
<dbReference type="InterPro" id="IPR052734">
    <property type="entry name" value="Nod_factor_acetyltransferase"/>
</dbReference>
<keyword evidence="3" id="KW-1133">Transmembrane helix</keyword>
<feature type="transmembrane region" description="Helical" evidence="3">
    <location>
        <begin position="40"/>
        <end position="61"/>
    </location>
</feature>
<dbReference type="PANTHER" id="PTHR37312:SF1">
    <property type="entry name" value="MEMBRANE-BOUND ACYLTRANSFERASE YKRP-RELATED"/>
    <property type="match status" value="1"/>
</dbReference>
<dbReference type="InterPro" id="IPR002656">
    <property type="entry name" value="Acyl_transf_3_dom"/>
</dbReference>
<dbReference type="Pfam" id="PF01757">
    <property type="entry name" value="Acyl_transf_3"/>
    <property type="match status" value="1"/>
</dbReference>
<evidence type="ECO:0000313" key="5">
    <source>
        <dbReference type="EMBL" id="STO07469.1"/>
    </source>
</evidence>
<keyword evidence="3" id="KW-0472">Membrane</keyword>
<feature type="transmembrane region" description="Helical" evidence="3">
    <location>
        <begin position="134"/>
        <end position="156"/>
    </location>
</feature>
<gene>
    <name evidence="5" type="primary">ycfT</name>
    <name evidence="5" type="ORF">NCTC13163_00816</name>
</gene>
<comment type="subcellular location">
    <subcellularLocation>
        <location evidence="1">Membrane</location>
    </subcellularLocation>
</comment>
<dbReference type="Proteomes" id="UP000254060">
    <property type="component" value="Unassembled WGS sequence"/>
</dbReference>
<dbReference type="STRING" id="1397694.GCA_000702585_01330"/>
<evidence type="ECO:0000256" key="1">
    <source>
        <dbReference type="ARBA" id="ARBA00004370"/>
    </source>
</evidence>